<name>A0ABP9I0T0_9ACTN</name>
<reference evidence="4" key="1">
    <citation type="journal article" date="2019" name="Int. J. Syst. Evol. Microbiol.">
        <title>The Global Catalogue of Microorganisms (GCM) 10K type strain sequencing project: providing services to taxonomists for standard genome sequencing and annotation.</title>
        <authorList>
            <consortium name="The Broad Institute Genomics Platform"/>
            <consortium name="The Broad Institute Genome Sequencing Center for Infectious Disease"/>
            <person name="Wu L."/>
            <person name="Ma J."/>
        </authorList>
    </citation>
    <scope>NUCLEOTIDE SEQUENCE [LARGE SCALE GENOMIC DNA]</scope>
    <source>
        <strain evidence="4">JCM 17657</strain>
    </source>
</reference>
<evidence type="ECO:0000313" key="3">
    <source>
        <dbReference type="EMBL" id="GAA4984497.1"/>
    </source>
</evidence>
<evidence type="ECO:0000313" key="4">
    <source>
        <dbReference type="Proteomes" id="UP001500610"/>
    </source>
</evidence>
<dbReference type="InterPro" id="IPR010998">
    <property type="entry name" value="Integrase_recombinase_N"/>
</dbReference>
<proteinExistence type="predicted"/>
<keyword evidence="4" id="KW-1185">Reference proteome</keyword>
<feature type="compositionally biased region" description="Basic residues" evidence="2">
    <location>
        <begin position="81"/>
        <end position="96"/>
    </location>
</feature>
<dbReference type="SUPFAM" id="SSF56349">
    <property type="entry name" value="DNA breaking-rejoining enzymes"/>
    <property type="match status" value="1"/>
</dbReference>
<gene>
    <name evidence="3" type="ORF">GCM10023257_24350</name>
</gene>
<dbReference type="Gene3D" id="1.10.150.130">
    <property type="match status" value="1"/>
</dbReference>
<comment type="caution">
    <text evidence="3">The sequence shown here is derived from an EMBL/GenBank/DDBJ whole genome shotgun (WGS) entry which is preliminary data.</text>
</comment>
<evidence type="ECO:0000256" key="1">
    <source>
        <dbReference type="ARBA" id="ARBA00023125"/>
    </source>
</evidence>
<keyword evidence="1" id="KW-0238">DNA-binding</keyword>
<dbReference type="InterPro" id="IPR011010">
    <property type="entry name" value="DNA_brk_join_enz"/>
</dbReference>
<feature type="region of interest" description="Disordered" evidence="2">
    <location>
        <begin position="68"/>
        <end position="96"/>
    </location>
</feature>
<dbReference type="EMBL" id="BAABIV010000011">
    <property type="protein sequence ID" value="GAA4984497.1"/>
    <property type="molecule type" value="Genomic_DNA"/>
</dbReference>
<evidence type="ECO:0000256" key="2">
    <source>
        <dbReference type="SAM" id="MobiDB-lite"/>
    </source>
</evidence>
<organism evidence="3 4">
    <name type="scientific">Streptomyces hyderabadensis</name>
    <dbReference type="NCBI Taxonomy" id="598549"/>
    <lineage>
        <taxon>Bacteria</taxon>
        <taxon>Bacillati</taxon>
        <taxon>Actinomycetota</taxon>
        <taxon>Actinomycetes</taxon>
        <taxon>Kitasatosporales</taxon>
        <taxon>Streptomycetaceae</taxon>
        <taxon>Streptomyces</taxon>
    </lineage>
</organism>
<feature type="compositionally biased region" description="Basic and acidic residues" evidence="2">
    <location>
        <begin position="71"/>
        <end position="80"/>
    </location>
</feature>
<accession>A0ABP9I0T0</accession>
<protein>
    <submittedName>
        <fullName evidence="3">Uncharacterized protein</fullName>
    </submittedName>
</protein>
<dbReference type="Proteomes" id="UP001500610">
    <property type="component" value="Unassembled WGS sequence"/>
</dbReference>
<sequence>MSVAECELLAPPPAVQYVHAVLRSALQQAMREELIARNVARIVETPTVTPKEVRPLDGAEARILLKTALTHHREQQERERKSRARSGSRCRASRTG</sequence>